<dbReference type="AlphaFoldDB" id="A0A364XYV5"/>
<dbReference type="InterPro" id="IPR010998">
    <property type="entry name" value="Integrase_recombinase_N"/>
</dbReference>
<dbReference type="SUPFAM" id="SSF56349">
    <property type="entry name" value="DNA breaking-rejoining enzymes"/>
    <property type="match status" value="1"/>
</dbReference>
<organism evidence="5 6">
    <name type="scientific">Pseudochryseolinea flava</name>
    <dbReference type="NCBI Taxonomy" id="2059302"/>
    <lineage>
        <taxon>Bacteria</taxon>
        <taxon>Pseudomonadati</taxon>
        <taxon>Bacteroidota</taxon>
        <taxon>Cytophagia</taxon>
        <taxon>Cytophagales</taxon>
        <taxon>Fulvivirgaceae</taxon>
        <taxon>Pseudochryseolinea</taxon>
    </lineage>
</organism>
<dbReference type="PROSITE" id="PS51898">
    <property type="entry name" value="TYR_RECOMBINASE"/>
    <property type="match status" value="1"/>
</dbReference>
<feature type="domain" description="Tyr recombinase" evidence="4">
    <location>
        <begin position="133"/>
        <end position="296"/>
    </location>
</feature>
<name>A0A364XYV5_9BACT</name>
<comment type="caution">
    <text evidence="5">The sequence shown here is derived from an EMBL/GenBank/DDBJ whole genome shotgun (WGS) entry which is preliminary data.</text>
</comment>
<dbReference type="GO" id="GO:0015074">
    <property type="term" value="P:DNA integration"/>
    <property type="evidence" value="ECO:0007669"/>
    <property type="project" value="InterPro"/>
</dbReference>
<evidence type="ECO:0000256" key="2">
    <source>
        <dbReference type="ARBA" id="ARBA00023125"/>
    </source>
</evidence>
<evidence type="ECO:0000313" key="5">
    <source>
        <dbReference type="EMBL" id="RAV99641.1"/>
    </source>
</evidence>
<reference evidence="5 6" key="1">
    <citation type="submission" date="2018-06" db="EMBL/GenBank/DDBJ databases">
        <title>Chryseolinea flavus sp. nov., a member of the phylum Bacteroidetes isolated from soil.</title>
        <authorList>
            <person name="Li Y."/>
            <person name="Wang J."/>
        </authorList>
    </citation>
    <scope>NUCLEOTIDE SEQUENCE [LARGE SCALE GENOMIC DNA]</scope>
    <source>
        <strain evidence="5 6">SDU1-6</strain>
    </source>
</reference>
<proteinExistence type="inferred from homology"/>
<dbReference type="Proteomes" id="UP000251889">
    <property type="component" value="Unassembled WGS sequence"/>
</dbReference>
<dbReference type="EMBL" id="QMFY01000010">
    <property type="protein sequence ID" value="RAV99641.1"/>
    <property type="molecule type" value="Genomic_DNA"/>
</dbReference>
<comment type="similarity">
    <text evidence="1">Belongs to the 'phage' integrase family.</text>
</comment>
<evidence type="ECO:0000259" key="4">
    <source>
        <dbReference type="PROSITE" id="PS51898"/>
    </source>
</evidence>
<dbReference type="PANTHER" id="PTHR30349:SF64">
    <property type="entry name" value="PROPHAGE INTEGRASE INTD-RELATED"/>
    <property type="match status" value="1"/>
</dbReference>
<keyword evidence="3" id="KW-0233">DNA recombination</keyword>
<dbReference type="Gene3D" id="1.10.443.10">
    <property type="entry name" value="Intergrase catalytic core"/>
    <property type="match status" value="1"/>
</dbReference>
<dbReference type="RefSeq" id="WP_112748432.1">
    <property type="nucleotide sequence ID" value="NZ_QMFY01000010.1"/>
</dbReference>
<keyword evidence="2" id="KW-0238">DNA-binding</keyword>
<dbReference type="InterPro" id="IPR025269">
    <property type="entry name" value="SAM-like_dom"/>
</dbReference>
<sequence length="296" mass="33895">MEEKLRTRKRKSSNEVLIGLEQREDFIGFFKNLILHRERHNNTCLNYDLALRYVIHFVDGKELPFKKVNSEWLMSFKTYLESAGSFKNKSTLSTTSAATYFRIVHSVVREAVGCKRIEAAAVNFSSVWHRADASTHPLSAHELQKLAQAECRHPVVKKAFLFSALTGIQWQELESFRWEHIIVDEQGQSIVDLADQIEPRQFPLSDQAWELLGAKEESQGSVFGKLQWNTYLYVTLNKWAISAGILRTLTFQTARVTFAHLLYNQNVPVEIISELLGHKNVKSTVRMINVQSSPAA</sequence>
<accession>A0A364XYV5</accession>
<dbReference type="Gene3D" id="1.10.150.130">
    <property type="match status" value="1"/>
</dbReference>
<dbReference type="InterPro" id="IPR013762">
    <property type="entry name" value="Integrase-like_cat_sf"/>
</dbReference>
<dbReference type="InterPro" id="IPR050090">
    <property type="entry name" value="Tyrosine_recombinase_XerCD"/>
</dbReference>
<evidence type="ECO:0000256" key="1">
    <source>
        <dbReference type="ARBA" id="ARBA00008857"/>
    </source>
</evidence>
<dbReference type="PANTHER" id="PTHR30349">
    <property type="entry name" value="PHAGE INTEGRASE-RELATED"/>
    <property type="match status" value="1"/>
</dbReference>
<evidence type="ECO:0000256" key="3">
    <source>
        <dbReference type="ARBA" id="ARBA00023172"/>
    </source>
</evidence>
<dbReference type="GO" id="GO:0006310">
    <property type="term" value="P:DNA recombination"/>
    <property type="evidence" value="ECO:0007669"/>
    <property type="project" value="UniProtKB-KW"/>
</dbReference>
<dbReference type="InterPro" id="IPR011010">
    <property type="entry name" value="DNA_brk_join_enz"/>
</dbReference>
<dbReference type="InterPro" id="IPR002104">
    <property type="entry name" value="Integrase_catalytic"/>
</dbReference>
<gene>
    <name evidence="5" type="ORF">DQQ10_18770</name>
</gene>
<dbReference type="GO" id="GO:0003677">
    <property type="term" value="F:DNA binding"/>
    <property type="evidence" value="ECO:0007669"/>
    <property type="project" value="UniProtKB-KW"/>
</dbReference>
<protein>
    <recommendedName>
        <fullName evidence="4">Tyr recombinase domain-containing protein</fullName>
    </recommendedName>
</protein>
<keyword evidence="6" id="KW-1185">Reference proteome</keyword>
<dbReference type="Pfam" id="PF00589">
    <property type="entry name" value="Phage_integrase"/>
    <property type="match status" value="1"/>
</dbReference>
<dbReference type="OrthoDB" id="9806835at2"/>
<evidence type="ECO:0000313" key="6">
    <source>
        <dbReference type="Proteomes" id="UP000251889"/>
    </source>
</evidence>
<dbReference type="Pfam" id="PF13102">
    <property type="entry name" value="Phage_int_SAM_5"/>
    <property type="match status" value="1"/>
</dbReference>